<gene>
    <name evidence="1" type="ORF">C9Z68_25595</name>
</gene>
<dbReference type="RefSeq" id="WP_001355339.1">
    <property type="nucleotide sequence ID" value="NZ_BGAG01000168.1"/>
</dbReference>
<keyword evidence="1" id="KW-0614">Plasmid</keyword>
<dbReference type="AlphaFoldDB" id="A0A193MHK6"/>
<protein>
    <submittedName>
        <fullName evidence="1">Uncharacterized protein</fullName>
    </submittedName>
</protein>
<accession>A0A193MHK6</accession>
<dbReference type="EMBL" id="RRGJ01000117">
    <property type="protein sequence ID" value="TJQ06340.1"/>
    <property type="molecule type" value="Genomic_DNA"/>
</dbReference>
<reference evidence="1 2" key="1">
    <citation type="submission" date="2018-12" db="EMBL/GenBank/DDBJ databases">
        <title>Food and Water Safety Consortium.</title>
        <authorList>
            <person name="Tyson S."/>
            <person name="Peterson C.-L."/>
            <person name="Olson A."/>
            <person name="Tyler S."/>
            <person name="Cabral J."/>
            <person name="Lynch T."/>
            <person name="Knox N."/>
            <person name="Van Domselaar G."/>
            <person name="Graham M."/>
        </authorList>
    </citation>
    <scope>NUCLEOTIDE SEQUENCE [LARGE SCALE GENOMIC DNA]</scope>
    <source>
        <strain evidence="1 2">FWSEC0118</strain>
        <plasmid evidence="1">unnamed1</plasmid>
    </source>
</reference>
<proteinExistence type="predicted"/>
<name>A0A193MHK6_ECOLX</name>
<organism evidence="1 2">
    <name type="scientific">Escherichia coli</name>
    <dbReference type="NCBI Taxonomy" id="562"/>
    <lineage>
        <taxon>Bacteria</taxon>
        <taxon>Pseudomonadati</taxon>
        <taxon>Pseudomonadota</taxon>
        <taxon>Gammaproteobacteria</taxon>
        <taxon>Enterobacterales</taxon>
        <taxon>Enterobacteriaceae</taxon>
        <taxon>Escherichia</taxon>
    </lineage>
</organism>
<dbReference type="Proteomes" id="UP000309937">
    <property type="component" value="Unassembled WGS sequence"/>
</dbReference>
<evidence type="ECO:0000313" key="1">
    <source>
        <dbReference type="EMBL" id="TJQ06340.1"/>
    </source>
</evidence>
<evidence type="ECO:0000313" key="2">
    <source>
        <dbReference type="Proteomes" id="UP000309937"/>
    </source>
</evidence>
<sequence>MKRFFVKNKYKEIDDEFSDGELIFGIAIIIKEIQLHLIKRRNYQYIIQADLTNDVWSYADTRFAVKNTNNRSVGFLNYISMHDRYNVSVLFISNTFKNRVNVFKKTSKCGLEYQLLVLRKKVHFFIDGLDLSSVASKTDGHGRSVTASELRWLYRHRYMPDVRNNLIFWKNYKKLSQEDVFSLSLWQTYCPKKIYQ</sequence>
<geneLocation type="plasmid" evidence="1">
    <name>unnamed1</name>
</geneLocation>
<comment type="caution">
    <text evidence="1">The sequence shown here is derived from an EMBL/GenBank/DDBJ whole genome shotgun (WGS) entry which is preliminary data.</text>
</comment>